<evidence type="ECO:0000313" key="3">
    <source>
        <dbReference type="Proteomes" id="UP000474296"/>
    </source>
</evidence>
<evidence type="ECO:0008006" key="4">
    <source>
        <dbReference type="Google" id="ProtNLM"/>
    </source>
</evidence>
<comment type="caution">
    <text evidence="2">The sequence shown here is derived from an EMBL/GenBank/DDBJ whole genome shotgun (WGS) entry which is preliminary data.</text>
</comment>
<reference evidence="2 3" key="1">
    <citation type="submission" date="2020-01" db="EMBL/GenBank/DDBJ databases">
        <title>Spongiivirga citrea KCTC 32990T.</title>
        <authorList>
            <person name="Wang G."/>
        </authorList>
    </citation>
    <scope>NUCLEOTIDE SEQUENCE [LARGE SCALE GENOMIC DNA]</scope>
    <source>
        <strain evidence="2 3">KCTC 32990</strain>
    </source>
</reference>
<dbReference type="GO" id="GO:0042834">
    <property type="term" value="F:peptidoglycan binding"/>
    <property type="evidence" value="ECO:0007669"/>
    <property type="project" value="InterPro"/>
</dbReference>
<protein>
    <recommendedName>
        <fullName evidence="4">SPOR domain-containing protein</fullName>
    </recommendedName>
</protein>
<gene>
    <name evidence="2" type="ORF">GWK10_04590</name>
</gene>
<keyword evidence="1" id="KW-0472">Membrane</keyword>
<dbReference type="RefSeq" id="WP_164029746.1">
    <property type="nucleotide sequence ID" value="NZ_JAABOQ010000002.1"/>
</dbReference>
<keyword evidence="3" id="KW-1185">Reference proteome</keyword>
<dbReference type="InterPro" id="IPR036680">
    <property type="entry name" value="SPOR-like_sf"/>
</dbReference>
<keyword evidence="1" id="KW-1133">Transmembrane helix</keyword>
<accession>A0A6M0CKI5</accession>
<name>A0A6M0CKI5_9FLAO</name>
<evidence type="ECO:0000313" key="2">
    <source>
        <dbReference type="EMBL" id="NER16474.1"/>
    </source>
</evidence>
<dbReference type="AlphaFoldDB" id="A0A6M0CKI5"/>
<organism evidence="2 3">
    <name type="scientific">Spongiivirga citrea</name>
    <dbReference type="NCBI Taxonomy" id="1481457"/>
    <lineage>
        <taxon>Bacteria</taxon>
        <taxon>Pseudomonadati</taxon>
        <taxon>Bacteroidota</taxon>
        <taxon>Flavobacteriia</taxon>
        <taxon>Flavobacteriales</taxon>
        <taxon>Flavobacteriaceae</taxon>
        <taxon>Spongiivirga</taxon>
    </lineage>
</organism>
<dbReference type="Proteomes" id="UP000474296">
    <property type="component" value="Unassembled WGS sequence"/>
</dbReference>
<sequence length="203" mass="23096">MPYIEEDTLLDLYKEIDVSNKDKEQYRRSYFENKESTQKIKNFYTWGMGGLSLLLIGALGWILYTSSTSPKESINTNQQAAILALTDSLRYAQNESAIAQEASLLGSNGLNSFERVVYKVQLANYKKPTRVAVKPWQVGDKGYMRLAVGDFASYKEAIALRDELKRIGFSSDIFLIAVYKDEKIDLKEALKMSKESYLLNVTK</sequence>
<dbReference type="EMBL" id="JAABOQ010000002">
    <property type="protein sequence ID" value="NER16474.1"/>
    <property type="molecule type" value="Genomic_DNA"/>
</dbReference>
<feature type="transmembrane region" description="Helical" evidence="1">
    <location>
        <begin position="43"/>
        <end position="64"/>
    </location>
</feature>
<dbReference type="SUPFAM" id="SSF110997">
    <property type="entry name" value="Sporulation related repeat"/>
    <property type="match status" value="1"/>
</dbReference>
<proteinExistence type="predicted"/>
<keyword evidence="1" id="KW-0812">Transmembrane</keyword>
<evidence type="ECO:0000256" key="1">
    <source>
        <dbReference type="SAM" id="Phobius"/>
    </source>
</evidence>